<gene>
    <name evidence="2" type="ORF">E4T97_01310</name>
</gene>
<keyword evidence="2" id="KW-0808">Transferase</keyword>
<name>A0A7K3MN19_9BACE</name>
<dbReference type="OrthoDB" id="9799278at2"/>
<dbReference type="AlphaFoldDB" id="A0A7K3MN19"/>
<dbReference type="GO" id="GO:0016740">
    <property type="term" value="F:transferase activity"/>
    <property type="evidence" value="ECO:0007669"/>
    <property type="project" value="UniProtKB-KW"/>
</dbReference>
<dbReference type="EMBL" id="SPPV01000002">
    <property type="protein sequence ID" value="TFU52721.1"/>
    <property type="molecule type" value="Genomic_DNA"/>
</dbReference>
<reference evidence="2 3" key="1">
    <citation type="submission" date="2019-03" db="EMBL/GenBank/DDBJ databases">
        <title>Diversity of the mouse oral microbiome.</title>
        <authorList>
            <person name="Joseph S."/>
            <person name="Aduse-Opoku J."/>
            <person name="Curtis M."/>
            <person name="Wade W."/>
            <person name="Hashim A."/>
        </authorList>
    </citation>
    <scope>NUCLEOTIDE SEQUENCE [LARGE SCALE GENOMIC DNA]</scope>
    <source>
        <strain evidence="2 3">P2318</strain>
    </source>
</reference>
<evidence type="ECO:0000313" key="2">
    <source>
        <dbReference type="EMBL" id="TFU52721.1"/>
    </source>
</evidence>
<proteinExistence type="predicted"/>
<accession>A0A7K3MN19</accession>
<dbReference type="Proteomes" id="UP000298073">
    <property type="component" value="Unassembled WGS sequence"/>
</dbReference>
<evidence type="ECO:0000259" key="1">
    <source>
        <dbReference type="Pfam" id="PF04230"/>
    </source>
</evidence>
<dbReference type="InterPro" id="IPR007345">
    <property type="entry name" value="Polysacch_pyruvyl_Trfase"/>
</dbReference>
<feature type="domain" description="Polysaccharide pyruvyl transferase" evidence="1">
    <location>
        <begin position="13"/>
        <end position="309"/>
    </location>
</feature>
<comment type="caution">
    <text evidence="2">The sequence shown here is derived from an EMBL/GenBank/DDBJ whole genome shotgun (WGS) entry which is preliminary data.</text>
</comment>
<dbReference type="RefSeq" id="WP_135035038.1">
    <property type="nucleotide sequence ID" value="NZ_CABIXU010000004.1"/>
</dbReference>
<evidence type="ECO:0000313" key="3">
    <source>
        <dbReference type="Proteomes" id="UP000298073"/>
    </source>
</evidence>
<protein>
    <submittedName>
        <fullName evidence="2">Polysaccharide pyruvyl transferase family protein</fullName>
    </submittedName>
</protein>
<dbReference type="Pfam" id="PF04230">
    <property type="entry name" value="PS_pyruv_trans"/>
    <property type="match status" value="1"/>
</dbReference>
<sequence>MKIGIFTLHSNTNFGGGLQQIALFEILKSMGHEPQVVCVQNDVSQSVFRRILGVLSSYSFLGAIRELKSRYLQKKTLRVCNWDLYKRCDAFNYGNLNYTPKFGMTELPKYCKLYDAIIVGSDQVWTDVYSAVNPFFCDGVGDFKGLRIAYAACSAHDRIPFYNRKHIRLSLNKFNAISVRDTTTAHLVESVKCRKPAIVADPTLLYDFEKYIKPVNIVEPYIFAYVLGDKPVEWHAKNIEHIRKTVGNIQVIVLTSELNENYPWADRILTGELAVDWMNLLRNSQFVYTNSFHAVLFSLKFHKEFVAYYGDLVRSSRIVGLKNQFELNDRIVKEPIKANLFRKIYFEKLDEKISILKTNSVKWLSHSLNKYQDKL</sequence>
<organism evidence="2 3">
    <name type="scientific">Bacteroides acidifaciens</name>
    <dbReference type="NCBI Taxonomy" id="85831"/>
    <lineage>
        <taxon>Bacteria</taxon>
        <taxon>Pseudomonadati</taxon>
        <taxon>Bacteroidota</taxon>
        <taxon>Bacteroidia</taxon>
        <taxon>Bacteroidales</taxon>
        <taxon>Bacteroidaceae</taxon>
        <taxon>Bacteroides</taxon>
    </lineage>
</organism>